<dbReference type="InterPro" id="IPR004358">
    <property type="entry name" value="Sig_transdc_His_kin-like_C"/>
</dbReference>
<evidence type="ECO:0000256" key="9">
    <source>
        <dbReference type="ARBA" id="ARBA00022840"/>
    </source>
</evidence>
<dbReference type="InterPro" id="IPR003661">
    <property type="entry name" value="HisK_dim/P_dom"/>
</dbReference>
<dbReference type="EC" id="2.7.13.3" evidence="3"/>
<reference evidence="13 14" key="1">
    <citation type="submission" date="2016-10" db="EMBL/GenBank/DDBJ databases">
        <authorList>
            <person name="de Groot N.N."/>
        </authorList>
    </citation>
    <scope>NUCLEOTIDE SEQUENCE [LARGE SCALE GENOMIC DNA]</scope>
    <source>
        <strain evidence="13 14">DSM 19547</strain>
    </source>
</reference>
<dbReference type="GO" id="GO:0005524">
    <property type="term" value="F:ATP binding"/>
    <property type="evidence" value="ECO:0007669"/>
    <property type="project" value="UniProtKB-KW"/>
</dbReference>
<evidence type="ECO:0000256" key="8">
    <source>
        <dbReference type="ARBA" id="ARBA00022777"/>
    </source>
</evidence>
<comment type="subcellular location">
    <subcellularLocation>
        <location evidence="2">Cell membrane</location>
    </subcellularLocation>
</comment>
<dbReference type="STRING" id="441119.SAMN04488047_104217"/>
<dbReference type="GO" id="GO:0004721">
    <property type="term" value="F:phosphoprotein phosphatase activity"/>
    <property type="evidence" value="ECO:0007669"/>
    <property type="project" value="TreeGrafter"/>
</dbReference>
<evidence type="ECO:0000256" key="6">
    <source>
        <dbReference type="ARBA" id="ARBA00022679"/>
    </source>
</evidence>
<proteinExistence type="predicted"/>
<dbReference type="PANTHER" id="PTHR45453:SF1">
    <property type="entry name" value="PHOSPHATE REGULON SENSOR PROTEIN PHOR"/>
    <property type="match status" value="1"/>
</dbReference>
<gene>
    <name evidence="13" type="ORF">SAMN04488047_104217</name>
</gene>
<dbReference type="GO" id="GO:0000155">
    <property type="term" value="F:phosphorelay sensor kinase activity"/>
    <property type="evidence" value="ECO:0007669"/>
    <property type="project" value="InterPro"/>
</dbReference>
<keyword evidence="9" id="KW-0067">ATP-binding</keyword>
<keyword evidence="8 13" id="KW-0418">Kinase</keyword>
<dbReference type="Pfam" id="PF00512">
    <property type="entry name" value="HisKA"/>
    <property type="match status" value="1"/>
</dbReference>
<keyword evidence="4" id="KW-1003">Cell membrane</keyword>
<keyword evidence="6" id="KW-0808">Transferase</keyword>
<dbReference type="FunFam" id="3.30.565.10:FF:000006">
    <property type="entry name" value="Sensor histidine kinase WalK"/>
    <property type="match status" value="1"/>
</dbReference>
<evidence type="ECO:0000256" key="3">
    <source>
        <dbReference type="ARBA" id="ARBA00012438"/>
    </source>
</evidence>
<accession>A0A1I5P394</accession>
<dbReference type="AlphaFoldDB" id="A0A1I5P394"/>
<evidence type="ECO:0000256" key="5">
    <source>
        <dbReference type="ARBA" id="ARBA00022553"/>
    </source>
</evidence>
<keyword evidence="5" id="KW-0597">Phosphoprotein</keyword>
<keyword evidence="14" id="KW-1185">Reference proteome</keyword>
<dbReference type="InterPro" id="IPR005467">
    <property type="entry name" value="His_kinase_dom"/>
</dbReference>
<dbReference type="InterPro" id="IPR036097">
    <property type="entry name" value="HisK_dim/P_sf"/>
</dbReference>
<dbReference type="SMART" id="SM00388">
    <property type="entry name" value="HisKA"/>
    <property type="match status" value="1"/>
</dbReference>
<dbReference type="OrthoDB" id="9813151at2"/>
<evidence type="ECO:0000256" key="1">
    <source>
        <dbReference type="ARBA" id="ARBA00000085"/>
    </source>
</evidence>
<keyword evidence="7" id="KW-0547">Nucleotide-binding</keyword>
<dbReference type="Gene3D" id="3.30.565.10">
    <property type="entry name" value="Histidine kinase-like ATPase, C-terminal domain"/>
    <property type="match status" value="1"/>
</dbReference>
<keyword evidence="10" id="KW-0902">Two-component regulatory system</keyword>
<evidence type="ECO:0000313" key="13">
    <source>
        <dbReference type="EMBL" id="SFP28558.1"/>
    </source>
</evidence>
<dbReference type="GO" id="GO:0005886">
    <property type="term" value="C:plasma membrane"/>
    <property type="evidence" value="ECO:0007669"/>
    <property type="project" value="UniProtKB-SubCell"/>
</dbReference>
<dbReference type="SUPFAM" id="SSF47384">
    <property type="entry name" value="Homodimeric domain of signal transducing histidine kinase"/>
    <property type="match status" value="1"/>
</dbReference>
<dbReference type="EMBL" id="FOXA01000004">
    <property type="protein sequence ID" value="SFP28558.1"/>
    <property type="molecule type" value="Genomic_DNA"/>
</dbReference>
<dbReference type="Pfam" id="PF02518">
    <property type="entry name" value="HATPase_c"/>
    <property type="match status" value="1"/>
</dbReference>
<evidence type="ECO:0000313" key="14">
    <source>
        <dbReference type="Proteomes" id="UP000199356"/>
    </source>
</evidence>
<dbReference type="SMART" id="SM00387">
    <property type="entry name" value="HATPase_c"/>
    <property type="match status" value="1"/>
</dbReference>
<evidence type="ECO:0000259" key="12">
    <source>
        <dbReference type="PROSITE" id="PS50109"/>
    </source>
</evidence>
<dbReference type="PANTHER" id="PTHR45453">
    <property type="entry name" value="PHOSPHATE REGULON SENSOR PROTEIN PHOR"/>
    <property type="match status" value="1"/>
</dbReference>
<feature type="domain" description="Histidine kinase" evidence="12">
    <location>
        <begin position="117"/>
        <end position="341"/>
    </location>
</feature>
<dbReference type="Proteomes" id="UP000199356">
    <property type="component" value="Unassembled WGS sequence"/>
</dbReference>
<dbReference type="PROSITE" id="PS50109">
    <property type="entry name" value="HIS_KIN"/>
    <property type="match status" value="1"/>
</dbReference>
<evidence type="ECO:0000256" key="7">
    <source>
        <dbReference type="ARBA" id="ARBA00022741"/>
    </source>
</evidence>
<dbReference type="RefSeq" id="WP_093420003.1">
    <property type="nucleotide sequence ID" value="NZ_FOXA01000004.1"/>
</dbReference>
<sequence length="341" mass="37271">MDADDLSPYLEALPLPVLLVTFGGRVGAMNARAATLLGAGKGRHYITVLRQPAVLDAIERTLDTGEVAQARFLANEAKRGTTWQATAAPVPAGVMVSFEDVSAMQEAGQMRRDFVANVSHELRTPLTALLGFIETLRGAARDDAAARDRFLGIMEHEATRMNRLVRDLLSLSRVEAEERVRPATGVDLGPLLQSVLHALEPLAEEAGVRFEREGVREGLVVPGDADQLRQVFTNLIENALKYGGSGGVVGVEMTEDVRDPSLRRPAVRVAVWDRGDGMDPLHIPRVTERFYRVDSHRSREMGGTGLGLAIVKHIVNRHRGRLRVESALGQGSRFNVILPRT</sequence>
<dbReference type="GO" id="GO:0016036">
    <property type="term" value="P:cellular response to phosphate starvation"/>
    <property type="evidence" value="ECO:0007669"/>
    <property type="project" value="TreeGrafter"/>
</dbReference>
<evidence type="ECO:0000256" key="10">
    <source>
        <dbReference type="ARBA" id="ARBA00023012"/>
    </source>
</evidence>
<dbReference type="Gene3D" id="1.10.287.130">
    <property type="match status" value="1"/>
</dbReference>
<dbReference type="InterPro" id="IPR003594">
    <property type="entry name" value="HATPase_dom"/>
</dbReference>
<protein>
    <recommendedName>
        <fullName evidence="3">histidine kinase</fullName>
        <ecNumber evidence="3">2.7.13.3</ecNumber>
    </recommendedName>
</protein>
<name>A0A1I5P394_9RHOB</name>
<dbReference type="InterPro" id="IPR050351">
    <property type="entry name" value="BphY/WalK/GraS-like"/>
</dbReference>
<keyword evidence="11" id="KW-0472">Membrane</keyword>
<dbReference type="FunFam" id="1.10.287.130:FF:000008">
    <property type="entry name" value="Two-component sensor histidine kinase"/>
    <property type="match status" value="1"/>
</dbReference>
<dbReference type="SUPFAM" id="SSF55874">
    <property type="entry name" value="ATPase domain of HSP90 chaperone/DNA topoisomerase II/histidine kinase"/>
    <property type="match status" value="1"/>
</dbReference>
<evidence type="ECO:0000256" key="2">
    <source>
        <dbReference type="ARBA" id="ARBA00004236"/>
    </source>
</evidence>
<dbReference type="CDD" id="cd00082">
    <property type="entry name" value="HisKA"/>
    <property type="match status" value="1"/>
</dbReference>
<evidence type="ECO:0000256" key="4">
    <source>
        <dbReference type="ARBA" id="ARBA00022475"/>
    </source>
</evidence>
<dbReference type="InterPro" id="IPR036890">
    <property type="entry name" value="HATPase_C_sf"/>
</dbReference>
<dbReference type="PRINTS" id="PR00344">
    <property type="entry name" value="BCTRLSENSOR"/>
</dbReference>
<comment type="catalytic activity">
    <reaction evidence="1">
        <text>ATP + protein L-histidine = ADP + protein N-phospho-L-histidine.</text>
        <dbReference type="EC" id="2.7.13.3"/>
    </reaction>
</comment>
<evidence type="ECO:0000256" key="11">
    <source>
        <dbReference type="ARBA" id="ARBA00023136"/>
    </source>
</evidence>
<organism evidence="13 14">
    <name type="scientific">Tranquillimonas alkanivorans</name>
    <dbReference type="NCBI Taxonomy" id="441119"/>
    <lineage>
        <taxon>Bacteria</taxon>
        <taxon>Pseudomonadati</taxon>
        <taxon>Pseudomonadota</taxon>
        <taxon>Alphaproteobacteria</taxon>
        <taxon>Rhodobacterales</taxon>
        <taxon>Roseobacteraceae</taxon>
        <taxon>Tranquillimonas</taxon>
    </lineage>
</organism>